<evidence type="ECO:0000256" key="2">
    <source>
        <dbReference type="SAM" id="SignalP"/>
    </source>
</evidence>
<reference evidence="4" key="3">
    <citation type="submission" date="2025-08" db="UniProtKB">
        <authorList>
            <consortium name="RefSeq"/>
        </authorList>
    </citation>
    <scope>IDENTIFICATION</scope>
    <source>
        <tissue evidence="4">Whole organism</tissue>
    </source>
</reference>
<evidence type="ECO:0000313" key="4">
    <source>
        <dbReference type="RefSeq" id="XP_017867735.1"/>
    </source>
</evidence>
<keyword evidence="2" id="KW-0732">Signal</keyword>
<reference evidence="3" key="1">
    <citation type="journal article" date="1997" name="Nucleic Acids Res.">
        <title>tRNAscan-SE: a program for improved detection of transfer RNA genes in genomic sequence.</title>
        <authorList>
            <person name="Lowe T.M."/>
            <person name="Eddy S.R."/>
        </authorList>
    </citation>
    <scope>NUCLEOTIDE SEQUENCE [LARGE SCALE GENOMIC DNA]</scope>
</reference>
<accession>A0ABM1PKJ9</accession>
<feature type="region of interest" description="Disordered" evidence="1">
    <location>
        <begin position="149"/>
        <end position="172"/>
    </location>
</feature>
<feature type="chain" id="PRO_5046415833" evidence="2">
    <location>
        <begin position="24"/>
        <end position="194"/>
    </location>
</feature>
<feature type="region of interest" description="Disordered" evidence="1">
    <location>
        <begin position="29"/>
        <end position="49"/>
    </location>
</feature>
<name>A0ABM1PKJ9_DROAR</name>
<reference evidence="3" key="2">
    <citation type="journal article" date="2016" name="G3 (Bethesda)">
        <title>Genome Evolution in Three Species of Cactophilic Drosophila.</title>
        <authorList>
            <person name="Sanchez-Flores A."/>
            <person name="Penazola F."/>
            <person name="Carpinteyro-Ponce J."/>
            <person name="Nazario-Yepiz N."/>
            <person name="Abreu-Goodger C."/>
            <person name="Machado C.A."/>
            <person name="Markow T.A."/>
        </authorList>
    </citation>
    <scope>NUCLEOTIDE SEQUENCE [LARGE SCALE GENOMIC DNA]</scope>
</reference>
<feature type="signal peptide" evidence="2">
    <location>
        <begin position="1"/>
        <end position="23"/>
    </location>
</feature>
<sequence>MWRMTHLLLLALSLGSLWMSAHAEEMSSDYENENENDYGEDDSARSPGNLAKSTAAPLVPFFNQKAGVVHVDASASNVKIDCPVKNYDAKHHVILWYREETLVVNGNQSVIDIYKLDSPFVLLAPLANATGHSFHCEVLPSGVRRDISVKLAPTPPSPPQPNATPAGHSSAPPALSWPTALKCLILSILIRAHF</sequence>
<evidence type="ECO:0000313" key="3">
    <source>
        <dbReference type="Proteomes" id="UP000694904"/>
    </source>
</evidence>
<gene>
    <name evidence="4" type="primary">LOC108616811</name>
</gene>
<protein>
    <submittedName>
        <fullName evidence="4">Uncharacterized protein LOC108616811</fullName>
    </submittedName>
</protein>
<organism evidence="3 4">
    <name type="scientific">Drosophila arizonae</name>
    <name type="common">Fruit fly</name>
    <dbReference type="NCBI Taxonomy" id="7263"/>
    <lineage>
        <taxon>Eukaryota</taxon>
        <taxon>Metazoa</taxon>
        <taxon>Ecdysozoa</taxon>
        <taxon>Arthropoda</taxon>
        <taxon>Hexapoda</taxon>
        <taxon>Insecta</taxon>
        <taxon>Pterygota</taxon>
        <taxon>Neoptera</taxon>
        <taxon>Endopterygota</taxon>
        <taxon>Diptera</taxon>
        <taxon>Brachycera</taxon>
        <taxon>Muscomorpha</taxon>
        <taxon>Ephydroidea</taxon>
        <taxon>Drosophilidae</taxon>
        <taxon>Drosophila</taxon>
    </lineage>
</organism>
<evidence type="ECO:0000256" key="1">
    <source>
        <dbReference type="SAM" id="MobiDB-lite"/>
    </source>
</evidence>
<feature type="compositionally biased region" description="Acidic residues" evidence="1">
    <location>
        <begin position="29"/>
        <end position="41"/>
    </location>
</feature>
<dbReference type="Proteomes" id="UP000694904">
    <property type="component" value="Chromosome 5"/>
</dbReference>
<proteinExistence type="predicted"/>
<dbReference type="RefSeq" id="XP_017867735.1">
    <property type="nucleotide sequence ID" value="XM_018012246.1"/>
</dbReference>
<dbReference type="GeneID" id="108616811"/>
<feature type="compositionally biased region" description="Pro residues" evidence="1">
    <location>
        <begin position="153"/>
        <end position="162"/>
    </location>
</feature>
<keyword evidence="3" id="KW-1185">Reference proteome</keyword>